<dbReference type="AlphaFoldDB" id="A0A0N1HSP5"/>
<feature type="domain" description="Suppressor of forked" evidence="7">
    <location>
        <begin position="97"/>
        <end position="695"/>
    </location>
</feature>
<dbReference type="GO" id="GO:0180010">
    <property type="term" value="P:co-transcriptional mRNA 3'-end processing, cleavage and polyadenylation pathway"/>
    <property type="evidence" value="ECO:0007669"/>
    <property type="project" value="UniProtKB-UniRule"/>
</dbReference>
<dbReference type="InterPro" id="IPR045243">
    <property type="entry name" value="Rna14-like"/>
</dbReference>
<dbReference type="Proteomes" id="UP000038010">
    <property type="component" value="Unassembled WGS sequence"/>
</dbReference>
<feature type="compositionally biased region" description="Polar residues" evidence="6">
    <location>
        <begin position="78"/>
        <end position="90"/>
    </location>
</feature>
<evidence type="ECO:0000256" key="6">
    <source>
        <dbReference type="SAM" id="MobiDB-lite"/>
    </source>
</evidence>
<keyword evidence="5" id="KW-0175">Coiled coil</keyword>
<dbReference type="EMBL" id="LFJN01000009">
    <property type="protein sequence ID" value="KPI41700.1"/>
    <property type="molecule type" value="Genomic_DNA"/>
</dbReference>
<dbReference type="SUPFAM" id="SSF48452">
    <property type="entry name" value="TPR-like"/>
    <property type="match status" value="2"/>
</dbReference>
<dbReference type="PANTHER" id="PTHR19980">
    <property type="entry name" value="RNA CLEAVAGE STIMULATION FACTOR"/>
    <property type="match status" value="1"/>
</dbReference>
<keyword evidence="4" id="KW-0507">mRNA processing</keyword>
<dbReference type="PANTHER" id="PTHR19980:SF0">
    <property type="entry name" value="CLEAVAGE STIMULATION FACTOR SUBUNIT 3"/>
    <property type="match status" value="1"/>
</dbReference>
<comment type="function">
    <text evidence="1 4">Component of the cleavage factor IA (CFIA) complex, which is involved in the endonucleolytic cleavage during polyadenylation-dependent pre-mRNA 3'-end formation.</text>
</comment>
<reference evidence="8 9" key="1">
    <citation type="submission" date="2015-06" db="EMBL/GenBank/DDBJ databases">
        <title>Draft genome of the ant-associated black yeast Phialophora attae CBS 131958.</title>
        <authorList>
            <person name="Moreno L.F."/>
            <person name="Stielow B.J."/>
            <person name="de Hoog S."/>
            <person name="Vicente V.A."/>
            <person name="Weiss V.A."/>
            <person name="de Vries M."/>
            <person name="Cruz L.M."/>
            <person name="Souza E.M."/>
        </authorList>
    </citation>
    <scope>NUCLEOTIDE SEQUENCE [LARGE SCALE GENOMIC DNA]</scope>
    <source>
        <strain evidence="8 9">CBS 131958</strain>
    </source>
</reference>
<evidence type="ECO:0000256" key="1">
    <source>
        <dbReference type="ARBA" id="ARBA00002863"/>
    </source>
</evidence>
<dbReference type="InterPro" id="IPR003107">
    <property type="entry name" value="HAT"/>
</dbReference>
<organism evidence="8 9">
    <name type="scientific">Cyphellophora attinorum</name>
    <dbReference type="NCBI Taxonomy" id="1664694"/>
    <lineage>
        <taxon>Eukaryota</taxon>
        <taxon>Fungi</taxon>
        <taxon>Dikarya</taxon>
        <taxon>Ascomycota</taxon>
        <taxon>Pezizomycotina</taxon>
        <taxon>Eurotiomycetes</taxon>
        <taxon>Chaetothyriomycetidae</taxon>
        <taxon>Chaetothyriales</taxon>
        <taxon>Cyphellophoraceae</taxon>
        <taxon>Cyphellophora</taxon>
    </lineage>
</organism>
<dbReference type="Gene3D" id="1.25.40.1040">
    <property type="match status" value="1"/>
</dbReference>
<feature type="compositionally biased region" description="Low complexity" evidence="6">
    <location>
        <begin position="838"/>
        <end position="862"/>
    </location>
</feature>
<keyword evidence="4" id="KW-0963">Cytoplasm</keyword>
<keyword evidence="2" id="KW-0677">Repeat</keyword>
<evidence type="ECO:0000256" key="3">
    <source>
        <dbReference type="ARBA" id="ARBA00023242"/>
    </source>
</evidence>
<feature type="compositionally biased region" description="Low complexity" evidence="6">
    <location>
        <begin position="61"/>
        <end position="73"/>
    </location>
</feature>
<evidence type="ECO:0000259" key="7">
    <source>
        <dbReference type="Pfam" id="PF05843"/>
    </source>
</evidence>
<gene>
    <name evidence="8" type="ORF">AB675_9287</name>
</gene>
<sequence length="891" mass="100493">MSAPLDSSGPQSPTLARDDLLSPTTGSHPLPPRPSSNVSSSNAVATEESITESSTKPPQPLSAQAAAAAQIKPPASPTPLSSNVNGTLRSSRLPHDTIGILEDRIKEDSRGDPDAYLELIQEYKNRNRQEDVRATYDRYLAVFPNDAAQWSALLKWEDANDQRPRMEAIFSKALPKVLNVHLWMIYINYVRRQFSAIRDEDKRYKTIQSVFDFALGHIGIDKDAGFIWQEYIAFLKTGKGTLGGNDWQDGAKADSIRGAYQKAIAIPTESVTQLWRDYDTFENGLSKINGRKHLQEMSASYMTARQTYHQLSKLVTGLDRTSQPRLPPRPSYQGDDQWSYQLDLWYGWLEFEKNDPLVLKDDDRKAYLGRVVYVYKQALMALQFWPGMWYSAVDFCFEHGMDTEAMVFLNDGIAANPESPLLAFKLADRLESTTSTDETSDPGARERMKKVRQPYDRLLDALYELVKANSQRETNDIRRLEEESEQMNGDGVDDEVNAANVLSRKAALDAQIAIVKAAALEESDLLFRLISHIWIAIARSTRRIQGKGEGGTGFRAVFNEARKRGRLTSHFYVECSAIEVQCYDDGIGSKILERGMKLFPEDDYLPLHYIKYLIEQKKDVTNARGVFETTVTRLTGAGHSAKTRPLFDYMHNYESRFGELSQIQKLEQRMRDLFPGETPIGLFSDRFATEPFDPIVRFPVISTSQIKRKTESVLPTIEAADNVQSPYQRNADMMVANSPKRSLPDDFDDLQTRKMARGESPLKGAAGRKMNQQRQVNNGPVSNAMPPPLPPPLPPQIHYLMSVLPKPHLYDEARFNAAKMVELLRDVHLPPPGQIQSHHTPQQAPAWPPQQIHQQPQHHFQPAPTPVPGQQYMQAPPPGQAHYGGAPFRFA</sequence>
<feature type="coiled-coil region" evidence="5">
    <location>
        <begin position="463"/>
        <end position="490"/>
    </location>
</feature>
<protein>
    <recommendedName>
        <fullName evidence="4">mRNA 3'-end-processing protein RNA14</fullName>
    </recommendedName>
</protein>
<dbReference type="GO" id="GO:0005737">
    <property type="term" value="C:cytoplasm"/>
    <property type="evidence" value="ECO:0007669"/>
    <property type="project" value="UniProtKB-SubCell"/>
</dbReference>
<feature type="region of interest" description="Disordered" evidence="6">
    <location>
        <begin position="832"/>
        <end position="886"/>
    </location>
</feature>
<feature type="region of interest" description="Disordered" evidence="6">
    <location>
        <begin position="758"/>
        <end position="788"/>
    </location>
</feature>
<comment type="subcellular location">
    <subcellularLocation>
        <location evidence="4">Nucleus</location>
    </subcellularLocation>
    <subcellularLocation>
        <location evidence="4">Cytoplasm</location>
    </subcellularLocation>
    <text evidence="4">Nucleus and/or cytoplasm.</text>
</comment>
<evidence type="ECO:0000313" key="9">
    <source>
        <dbReference type="Proteomes" id="UP000038010"/>
    </source>
</evidence>
<dbReference type="InterPro" id="IPR008847">
    <property type="entry name" value="Suf"/>
</dbReference>
<dbReference type="Pfam" id="PF05843">
    <property type="entry name" value="Suf"/>
    <property type="match status" value="1"/>
</dbReference>
<proteinExistence type="predicted"/>
<dbReference type="STRING" id="1664694.A0A0N1HSP5"/>
<feature type="region of interest" description="Disordered" evidence="6">
    <location>
        <begin position="1"/>
        <end position="91"/>
    </location>
</feature>
<name>A0A0N1HSP5_9EURO</name>
<feature type="compositionally biased region" description="Low complexity" evidence="6">
    <location>
        <begin position="35"/>
        <end position="45"/>
    </location>
</feature>
<dbReference type="SMART" id="SM00386">
    <property type="entry name" value="HAT"/>
    <property type="match status" value="4"/>
</dbReference>
<dbReference type="GO" id="GO:0003729">
    <property type="term" value="F:mRNA binding"/>
    <property type="evidence" value="ECO:0007669"/>
    <property type="project" value="TreeGrafter"/>
</dbReference>
<dbReference type="GeneID" id="28741686"/>
<evidence type="ECO:0000256" key="4">
    <source>
        <dbReference type="RuleBase" id="RU369035"/>
    </source>
</evidence>
<comment type="caution">
    <text evidence="8">The sequence shown here is derived from an EMBL/GenBank/DDBJ whole genome shotgun (WGS) entry which is preliminary data.</text>
</comment>
<feature type="compositionally biased region" description="Polar residues" evidence="6">
    <location>
        <begin position="770"/>
        <end position="781"/>
    </location>
</feature>
<keyword evidence="9" id="KW-1185">Reference proteome</keyword>
<dbReference type="GO" id="GO:0005634">
    <property type="term" value="C:nucleus"/>
    <property type="evidence" value="ECO:0007669"/>
    <property type="project" value="UniProtKB-SubCell"/>
</dbReference>
<accession>A0A0N1HSP5</accession>
<keyword evidence="3 4" id="KW-0539">Nucleus</keyword>
<dbReference type="OrthoDB" id="26282at2759"/>
<dbReference type="InterPro" id="IPR011990">
    <property type="entry name" value="TPR-like_helical_dom_sf"/>
</dbReference>
<evidence type="ECO:0000256" key="2">
    <source>
        <dbReference type="ARBA" id="ARBA00022737"/>
    </source>
</evidence>
<evidence type="ECO:0000256" key="5">
    <source>
        <dbReference type="SAM" id="Coils"/>
    </source>
</evidence>
<dbReference type="VEuPathDB" id="FungiDB:AB675_9287"/>
<dbReference type="RefSeq" id="XP_018001663.1">
    <property type="nucleotide sequence ID" value="XM_018149806.1"/>
</dbReference>
<evidence type="ECO:0000313" key="8">
    <source>
        <dbReference type="EMBL" id="KPI41700.1"/>
    </source>
</evidence>